<reference evidence="4 5" key="1">
    <citation type="submission" date="2019-06" db="EMBL/GenBank/DDBJ databases">
        <title>Sequencing the genomes of 1000 actinobacteria strains.</title>
        <authorList>
            <person name="Klenk H.-P."/>
        </authorList>
    </citation>
    <scope>NUCLEOTIDE SEQUENCE [LARGE SCALE GENOMIC DNA]</scope>
    <source>
        <strain evidence="4 5">DSM 41649</strain>
    </source>
</reference>
<feature type="compositionally biased region" description="Polar residues" evidence="3">
    <location>
        <begin position="359"/>
        <end position="369"/>
    </location>
</feature>
<evidence type="ECO:0000256" key="2">
    <source>
        <dbReference type="RuleBase" id="RU366034"/>
    </source>
</evidence>
<dbReference type="RefSeq" id="WP_145787135.1">
    <property type="nucleotide sequence ID" value="NZ_BAAABR010000028.1"/>
</dbReference>
<comment type="similarity">
    <text evidence="2">Belongs to the terpene synthase family.</text>
</comment>
<comment type="caution">
    <text evidence="4">The sequence shown here is derived from an EMBL/GenBank/DDBJ whole genome shotgun (WGS) entry which is preliminary data.</text>
</comment>
<keyword evidence="2" id="KW-0460">Magnesium</keyword>
<dbReference type="SUPFAM" id="SSF48576">
    <property type="entry name" value="Terpenoid synthases"/>
    <property type="match status" value="1"/>
</dbReference>
<dbReference type="EC" id="4.2.3.-" evidence="2"/>
<dbReference type="PANTHER" id="PTHR35201:SF4">
    <property type="entry name" value="BETA-PINACENE SYNTHASE-RELATED"/>
    <property type="match status" value="1"/>
</dbReference>
<dbReference type="GO" id="GO:0010333">
    <property type="term" value="F:terpene synthase activity"/>
    <property type="evidence" value="ECO:0007669"/>
    <property type="project" value="InterPro"/>
</dbReference>
<keyword evidence="1 2" id="KW-0456">Lyase</keyword>
<proteinExistence type="inferred from homology"/>
<accession>A0A561EJ07</accession>
<name>A0A561EJ07_9ACTN</name>
<gene>
    <name evidence="4" type="ORF">FB465_0474</name>
</gene>
<comment type="cofactor">
    <cofactor evidence="2">
        <name>Mg(2+)</name>
        <dbReference type="ChEBI" id="CHEBI:18420"/>
    </cofactor>
</comment>
<dbReference type="SFLD" id="SFLDS00005">
    <property type="entry name" value="Isoprenoid_Synthase_Type_I"/>
    <property type="match status" value="1"/>
</dbReference>
<organism evidence="4 5">
    <name type="scientific">Kitasatospora atroaurantiaca</name>
    <dbReference type="NCBI Taxonomy" id="285545"/>
    <lineage>
        <taxon>Bacteria</taxon>
        <taxon>Bacillati</taxon>
        <taxon>Actinomycetota</taxon>
        <taxon>Actinomycetes</taxon>
        <taxon>Kitasatosporales</taxon>
        <taxon>Streptomycetaceae</taxon>
        <taxon>Kitasatospora</taxon>
    </lineage>
</organism>
<sequence>MTTPHPVPDDLRLLPSPDHILYRLPPRMSPYRAELEQLILDWADRYGLVDGPRARQRLADTHLGELIARCYPHLRAERLAPLAGWFTWAFVIDDLYDGCESAEAIGHTRATLRMLAALSLRSGEPSPARDVPPLAVELAEVWRRLAVQQSLEWQMRFITHMGQFLDAFRYEAVNREHRHVPSVGGYTQLRRASGGITPSLDLLEYAAGLEVPSLFHESEQLRTMVNKAADVVVWVNDVLSLKKELVLGEVTNGVLAVSRELCCGIQDAIDHVYRRVARDIDAFLRAEESLTTLCGTWHGLREADRVAISAFTDGMKAWMRGNLEWALSSHRYLEVDTLRLTNNPALLNPRAGLNPSPTPTATEQTGDPR</sequence>
<evidence type="ECO:0000256" key="1">
    <source>
        <dbReference type="ARBA" id="ARBA00023239"/>
    </source>
</evidence>
<dbReference type="Proteomes" id="UP000318416">
    <property type="component" value="Unassembled WGS sequence"/>
</dbReference>
<keyword evidence="5" id="KW-1185">Reference proteome</keyword>
<dbReference type="InterPro" id="IPR008949">
    <property type="entry name" value="Isoprenoid_synthase_dom_sf"/>
</dbReference>
<protein>
    <recommendedName>
        <fullName evidence="2">Terpene synthase</fullName>
        <ecNumber evidence="2">4.2.3.-</ecNumber>
    </recommendedName>
</protein>
<dbReference type="EMBL" id="VIVR01000001">
    <property type="protein sequence ID" value="TWE15573.1"/>
    <property type="molecule type" value="Genomic_DNA"/>
</dbReference>
<keyword evidence="2" id="KW-0479">Metal-binding</keyword>
<dbReference type="Pfam" id="PF19086">
    <property type="entry name" value="Terpene_syn_C_2"/>
    <property type="match status" value="1"/>
</dbReference>
<dbReference type="Gene3D" id="1.10.600.10">
    <property type="entry name" value="Farnesyl Diphosphate Synthase"/>
    <property type="match status" value="1"/>
</dbReference>
<dbReference type="SFLD" id="SFLDG01020">
    <property type="entry name" value="Terpene_Cyclase_Like_2"/>
    <property type="match status" value="1"/>
</dbReference>
<evidence type="ECO:0000256" key="3">
    <source>
        <dbReference type="SAM" id="MobiDB-lite"/>
    </source>
</evidence>
<dbReference type="GO" id="GO:0046872">
    <property type="term" value="F:metal ion binding"/>
    <property type="evidence" value="ECO:0007669"/>
    <property type="project" value="UniProtKB-KW"/>
</dbReference>
<dbReference type="InterPro" id="IPR034686">
    <property type="entry name" value="Terpene_cyclase-like_2"/>
</dbReference>
<evidence type="ECO:0000313" key="5">
    <source>
        <dbReference type="Proteomes" id="UP000318416"/>
    </source>
</evidence>
<evidence type="ECO:0000313" key="4">
    <source>
        <dbReference type="EMBL" id="TWE15573.1"/>
    </source>
</evidence>
<dbReference type="AlphaFoldDB" id="A0A561EJ07"/>
<dbReference type="PANTHER" id="PTHR35201">
    <property type="entry name" value="TERPENE SYNTHASE"/>
    <property type="match status" value="1"/>
</dbReference>
<dbReference type="OrthoDB" id="3676909at2"/>
<feature type="region of interest" description="Disordered" evidence="3">
    <location>
        <begin position="346"/>
        <end position="369"/>
    </location>
</feature>